<reference evidence="2" key="1">
    <citation type="submission" date="2020-03" db="EMBL/GenBank/DDBJ databases">
        <authorList>
            <person name="Weist P."/>
        </authorList>
    </citation>
    <scope>NUCLEOTIDE SEQUENCE</scope>
</reference>
<protein>
    <submittedName>
        <fullName evidence="2">Uncharacterized protein</fullName>
    </submittedName>
</protein>
<gene>
    <name evidence="2" type="ORF">PLEPLA_LOCUS29314</name>
</gene>
<comment type="caution">
    <text evidence="2">The sequence shown here is derived from an EMBL/GenBank/DDBJ whole genome shotgun (WGS) entry which is preliminary data.</text>
</comment>
<dbReference type="EMBL" id="CADEAL010002668">
    <property type="protein sequence ID" value="CAB1441551.1"/>
    <property type="molecule type" value="Genomic_DNA"/>
</dbReference>
<organism evidence="2 3">
    <name type="scientific">Pleuronectes platessa</name>
    <name type="common">European plaice</name>
    <dbReference type="NCBI Taxonomy" id="8262"/>
    <lineage>
        <taxon>Eukaryota</taxon>
        <taxon>Metazoa</taxon>
        <taxon>Chordata</taxon>
        <taxon>Craniata</taxon>
        <taxon>Vertebrata</taxon>
        <taxon>Euteleostomi</taxon>
        <taxon>Actinopterygii</taxon>
        <taxon>Neopterygii</taxon>
        <taxon>Teleostei</taxon>
        <taxon>Neoteleostei</taxon>
        <taxon>Acanthomorphata</taxon>
        <taxon>Carangaria</taxon>
        <taxon>Pleuronectiformes</taxon>
        <taxon>Pleuronectoidei</taxon>
        <taxon>Pleuronectidae</taxon>
        <taxon>Pleuronectes</taxon>
    </lineage>
</organism>
<evidence type="ECO:0000313" key="3">
    <source>
        <dbReference type="Proteomes" id="UP001153269"/>
    </source>
</evidence>
<dbReference type="Proteomes" id="UP001153269">
    <property type="component" value="Unassembled WGS sequence"/>
</dbReference>
<accession>A0A9N7YRD1</accession>
<name>A0A9N7YRD1_PLEPL</name>
<feature type="region of interest" description="Disordered" evidence="1">
    <location>
        <begin position="79"/>
        <end position="103"/>
    </location>
</feature>
<proteinExistence type="predicted"/>
<evidence type="ECO:0000256" key="1">
    <source>
        <dbReference type="SAM" id="MobiDB-lite"/>
    </source>
</evidence>
<sequence length="103" mass="11775">MSTVPKTLEKINSRDLLWFLYVRNDTLDGVEWDYDPKIRHSLAKWPRTTPHHNPPGSGERRPGSPAFWLVLARELTRSALSPGRRRRRSRAGGARADTADTVQ</sequence>
<keyword evidence="3" id="KW-1185">Reference proteome</keyword>
<evidence type="ECO:0000313" key="2">
    <source>
        <dbReference type="EMBL" id="CAB1441551.1"/>
    </source>
</evidence>
<feature type="region of interest" description="Disordered" evidence="1">
    <location>
        <begin position="43"/>
        <end position="64"/>
    </location>
</feature>
<dbReference type="AlphaFoldDB" id="A0A9N7YRD1"/>